<dbReference type="InterPro" id="IPR012997">
    <property type="entry name" value="RplA"/>
</dbReference>
<dbReference type="GO" id="GO:0071555">
    <property type="term" value="P:cell wall organization"/>
    <property type="evidence" value="ECO:0007669"/>
    <property type="project" value="UniProtKB-KW"/>
</dbReference>
<keyword evidence="3 4" id="KW-0961">Cell wall biogenesis/degradation</keyword>
<gene>
    <name evidence="4" type="primary">rlpA</name>
    <name evidence="8" type="ORF">FHS74_001782</name>
</gene>
<dbReference type="EMBL" id="JACIIZ010000004">
    <property type="protein sequence ID" value="MBB6251237.1"/>
    <property type="molecule type" value="Genomic_DNA"/>
</dbReference>
<dbReference type="Gene3D" id="3.30.70.1070">
    <property type="entry name" value="Sporulation related repeat"/>
    <property type="match status" value="1"/>
</dbReference>
<dbReference type="InterPro" id="IPR036680">
    <property type="entry name" value="SPOR-like_sf"/>
</dbReference>
<dbReference type="InterPro" id="IPR036908">
    <property type="entry name" value="RlpA-like_sf"/>
</dbReference>
<dbReference type="CDD" id="cd22268">
    <property type="entry name" value="DPBB_RlpA-like"/>
    <property type="match status" value="1"/>
</dbReference>
<evidence type="ECO:0000313" key="9">
    <source>
        <dbReference type="Proteomes" id="UP000539175"/>
    </source>
</evidence>
<keyword evidence="1" id="KW-0732">Signal</keyword>
<feature type="region of interest" description="Disordered" evidence="6">
    <location>
        <begin position="213"/>
        <end position="253"/>
    </location>
</feature>
<evidence type="ECO:0000313" key="8">
    <source>
        <dbReference type="EMBL" id="MBB6251237.1"/>
    </source>
</evidence>
<dbReference type="Proteomes" id="UP000539175">
    <property type="component" value="Unassembled WGS sequence"/>
</dbReference>
<evidence type="ECO:0000256" key="5">
    <source>
        <dbReference type="RuleBase" id="RU003495"/>
    </source>
</evidence>
<proteinExistence type="inferred from homology"/>
<comment type="function">
    <text evidence="4">Lytic transglycosylase with a strong preference for naked glycan strands that lack stem peptides.</text>
</comment>
<evidence type="ECO:0000256" key="2">
    <source>
        <dbReference type="ARBA" id="ARBA00023239"/>
    </source>
</evidence>
<protein>
    <recommendedName>
        <fullName evidence="4">Endolytic peptidoglycan transglycosylase RlpA</fullName>
        <ecNumber evidence="4">4.2.2.-</ecNumber>
    </recommendedName>
</protein>
<dbReference type="PANTHER" id="PTHR34183">
    <property type="entry name" value="ENDOLYTIC PEPTIDOGLYCAN TRANSGLYCOSYLASE RLPA"/>
    <property type="match status" value="1"/>
</dbReference>
<organism evidence="8 9">
    <name type="scientific">Nitrospirillum iridis</name>
    <dbReference type="NCBI Taxonomy" id="765888"/>
    <lineage>
        <taxon>Bacteria</taxon>
        <taxon>Pseudomonadati</taxon>
        <taxon>Pseudomonadota</taxon>
        <taxon>Alphaproteobacteria</taxon>
        <taxon>Rhodospirillales</taxon>
        <taxon>Azospirillaceae</taxon>
        <taxon>Nitrospirillum</taxon>
    </lineage>
</organism>
<dbReference type="Pfam" id="PF05036">
    <property type="entry name" value="SPOR"/>
    <property type="match status" value="1"/>
</dbReference>
<dbReference type="Gene3D" id="2.40.40.10">
    <property type="entry name" value="RlpA-like domain"/>
    <property type="match status" value="1"/>
</dbReference>
<comment type="similarity">
    <text evidence="4 5">Belongs to the RlpA family.</text>
</comment>
<dbReference type="InterPro" id="IPR007730">
    <property type="entry name" value="SPOR-like_dom"/>
</dbReference>
<reference evidence="8 9" key="1">
    <citation type="submission" date="2020-08" db="EMBL/GenBank/DDBJ databases">
        <title>Genomic Encyclopedia of Type Strains, Phase IV (KMG-IV): sequencing the most valuable type-strain genomes for metagenomic binning, comparative biology and taxonomic classification.</title>
        <authorList>
            <person name="Goeker M."/>
        </authorList>
    </citation>
    <scope>NUCLEOTIDE SEQUENCE [LARGE SCALE GENOMIC DNA]</scope>
    <source>
        <strain evidence="8 9">DSM 22198</strain>
    </source>
</reference>
<dbReference type="SUPFAM" id="SSF110997">
    <property type="entry name" value="Sporulation related repeat"/>
    <property type="match status" value="1"/>
</dbReference>
<keyword evidence="8" id="KW-0449">Lipoprotein</keyword>
<keyword evidence="9" id="KW-1185">Reference proteome</keyword>
<dbReference type="Pfam" id="PF03330">
    <property type="entry name" value="DPBB_1"/>
    <property type="match status" value="1"/>
</dbReference>
<dbReference type="PANTHER" id="PTHR34183:SF1">
    <property type="entry name" value="ENDOLYTIC PEPTIDOGLYCAN TRANSGLYCOSYLASE RLPA"/>
    <property type="match status" value="1"/>
</dbReference>
<dbReference type="HAMAP" id="MF_02071">
    <property type="entry name" value="RlpA"/>
    <property type="match status" value="1"/>
</dbReference>
<dbReference type="PROSITE" id="PS51724">
    <property type="entry name" value="SPOR"/>
    <property type="match status" value="1"/>
</dbReference>
<dbReference type="GO" id="GO:0008932">
    <property type="term" value="F:lytic endotransglycosylase activity"/>
    <property type="evidence" value="ECO:0007669"/>
    <property type="project" value="UniProtKB-UniRule"/>
</dbReference>
<dbReference type="NCBIfam" id="TIGR00413">
    <property type="entry name" value="rlpA"/>
    <property type="match status" value="1"/>
</dbReference>
<evidence type="ECO:0000256" key="6">
    <source>
        <dbReference type="SAM" id="MobiDB-lite"/>
    </source>
</evidence>
<dbReference type="AlphaFoldDB" id="A0A7X0AWY0"/>
<accession>A0A7X0AWY0</accession>
<feature type="domain" description="SPOR" evidence="7">
    <location>
        <begin position="282"/>
        <end position="360"/>
    </location>
</feature>
<evidence type="ECO:0000256" key="4">
    <source>
        <dbReference type="HAMAP-Rule" id="MF_02071"/>
    </source>
</evidence>
<evidence type="ECO:0000256" key="3">
    <source>
        <dbReference type="ARBA" id="ARBA00023316"/>
    </source>
</evidence>
<comment type="caution">
    <text evidence="8">The sequence shown here is derived from an EMBL/GenBank/DDBJ whole genome shotgun (WGS) entry which is preliminary data.</text>
</comment>
<dbReference type="SUPFAM" id="SSF50685">
    <property type="entry name" value="Barwin-like endoglucanases"/>
    <property type="match status" value="1"/>
</dbReference>
<dbReference type="GO" id="GO:0042834">
    <property type="term" value="F:peptidoglycan binding"/>
    <property type="evidence" value="ECO:0007669"/>
    <property type="project" value="InterPro"/>
</dbReference>
<dbReference type="EC" id="4.2.2.-" evidence="4"/>
<sequence length="360" mass="37707">MSRANLVRRTATAIAANESTNRSPWKTGALAGLSLGALLMAGCAHKQEAPGPAAAVKTPTPSAAATGQPTYKVGNPYQIGGIWYYPRADYDYDQTGIASWYGPGFHQERTANGETFDQNELTAAHQTLPMPSLVRVTNLDNGRSIVVRINDRGPFAAGRIIDLSRRSAQLLGMEQQGTAKVRVQILADESRAIAAAAMQAGGSQVALNEPAASAPVPTTMADGSPVPKAAPRPSVTVQGQSLPPAKPVPPARTVAAPTTIPGTTEPDGRFMPAPVVQQVAVTPGVKRIYVQAGSFTLYDNANKLRARLASIGPSFLAPTMVGGTQFFRVRVGPLDTPEQADQVLDQVVAAGNNGARVIVE</sequence>
<name>A0A7X0AWY0_9PROT</name>
<evidence type="ECO:0000259" key="7">
    <source>
        <dbReference type="PROSITE" id="PS51724"/>
    </source>
</evidence>
<dbReference type="InterPro" id="IPR009009">
    <property type="entry name" value="RlpA-like_DPBB"/>
</dbReference>
<dbReference type="InterPro" id="IPR034718">
    <property type="entry name" value="RlpA"/>
</dbReference>
<dbReference type="RefSeq" id="WP_184799538.1">
    <property type="nucleotide sequence ID" value="NZ_JACIIZ010000004.1"/>
</dbReference>
<dbReference type="GO" id="GO:0000270">
    <property type="term" value="P:peptidoglycan metabolic process"/>
    <property type="evidence" value="ECO:0007669"/>
    <property type="project" value="UniProtKB-UniRule"/>
</dbReference>
<evidence type="ECO:0000256" key="1">
    <source>
        <dbReference type="ARBA" id="ARBA00022729"/>
    </source>
</evidence>
<keyword evidence="2 4" id="KW-0456">Lyase</keyword>